<evidence type="ECO:0000256" key="3">
    <source>
        <dbReference type="ARBA" id="ARBA00012078"/>
    </source>
</evidence>
<keyword evidence="13" id="KW-0963">Cytoplasm</keyword>
<dbReference type="UniPathway" id="UPA00050">
    <property type="reaction ID" value="UER00064"/>
</dbReference>
<evidence type="ECO:0000313" key="17">
    <source>
        <dbReference type="Proteomes" id="UP000297776"/>
    </source>
</evidence>
<keyword evidence="17" id="KW-1185">Reference proteome</keyword>
<reference evidence="16 17" key="1">
    <citation type="submission" date="2019-03" db="EMBL/GenBank/DDBJ databases">
        <authorList>
            <person name="Yang Y."/>
        </authorList>
    </citation>
    <scope>NUCLEOTIDE SEQUENCE [LARGE SCALE GENOMIC DNA]</scope>
    <source>
        <strain evidence="16 17">ASL-1</strain>
    </source>
</reference>
<keyword evidence="9 13" id="KW-0418">Kinase</keyword>
<evidence type="ECO:0000256" key="5">
    <source>
        <dbReference type="ARBA" id="ARBA00022605"/>
    </source>
</evidence>
<dbReference type="Gene3D" id="3.30.230.10">
    <property type="match status" value="1"/>
</dbReference>
<dbReference type="AlphaFoldDB" id="A0A4Y8LIT6"/>
<dbReference type="InterPro" id="IPR014721">
    <property type="entry name" value="Ribsml_uS5_D2-typ_fold_subgr"/>
</dbReference>
<dbReference type="PROSITE" id="PS00627">
    <property type="entry name" value="GHMP_KINASES_ATP"/>
    <property type="match status" value="1"/>
</dbReference>
<dbReference type="InterPro" id="IPR006204">
    <property type="entry name" value="GHMP_kinase_N_dom"/>
</dbReference>
<evidence type="ECO:0000256" key="7">
    <source>
        <dbReference type="ARBA" id="ARBA00022697"/>
    </source>
</evidence>
<comment type="function">
    <text evidence="12 13">Catalyzes the ATP-dependent phosphorylation of L-homoserine to L-homoserine phosphate.</text>
</comment>
<dbReference type="GO" id="GO:0004413">
    <property type="term" value="F:homoserine kinase activity"/>
    <property type="evidence" value="ECO:0007669"/>
    <property type="project" value="UniProtKB-UniRule"/>
</dbReference>
<dbReference type="PIRSF" id="PIRSF000676">
    <property type="entry name" value="Homoser_kin"/>
    <property type="match status" value="1"/>
</dbReference>
<feature type="domain" description="GHMP kinase N-terminal" evidence="14">
    <location>
        <begin position="71"/>
        <end position="153"/>
    </location>
</feature>
<evidence type="ECO:0000256" key="10">
    <source>
        <dbReference type="ARBA" id="ARBA00022840"/>
    </source>
</evidence>
<dbReference type="PANTHER" id="PTHR20861">
    <property type="entry name" value="HOMOSERINE/4-DIPHOSPHOCYTIDYL-2-C-METHYL-D-ERYTHRITOL KINASE"/>
    <property type="match status" value="1"/>
</dbReference>
<dbReference type="EC" id="2.7.1.39" evidence="3 13"/>
<dbReference type="EMBL" id="SORX01000002">
    <property type="protein sequence ID" value="TFE02944.1"/>
    <property type="molecule type" value="Genomic_DNA"/>
</dbReference>
<dbReference type="Pfam" id="PF08544">
    <property type="entry name" value="GHMP_kinases_C"/>
    <property type="match status" value="1"/>
</dbReference>
<dbReference type="Proteomes" id="UP000297776">
    <property type="component" value="Unassembled WGS sequence"/>
</dbReference>
<evidence type="ECO:0000256" key="8">
    <source>
        <dbReference type="ARBA" id="ARBA00022741"/>
    </source>
</evidence>
<name>A0A4Y8LIT6_9BACL</name>
<dbReference type="Gene3D" id="3.30.70.890">
    <property type="entry name" value="GHMP kinase, C-terminal domain"/>
    <property type="match status" value="1"/>
</dbReference>
<dbReference type="Pfam" id="PF00288">
    <property type="entry name" value="GHMP_kinases_N"/>
    <property type="match status" value="1"/>
</dbReference>
<feature type="binding site" evidence="13">
    <location>
        <begin position="100"/>
        <end position="110"/>
    </location>
    <ligand>
        <name>ATP</name>
        <dbReference type="ChEBI" id="CHEBI:30616"/>
    </ligand>
</feature>
<dbReference type="PRINTS" id="PR00958">
    <property type="entry name" value="HOMSERKINASE"/>
</dbReference>
<dbReference type="NCBIfam" id="TIGR00191">
    <property type="entry name" value="thrB"/>
    <property type="match status" value="1"/>
</dbReference>
<evidence type="ECO:0000256" key="13">
    <source>
        <dbReference type="HAMAP-Rule" id="MF_00384"/>
    </source>
</evidence>
<evidence type="ECO:0000256" key="1">
    <source>
        <dbReference type="ARBA" id="ARBA00005015"/>
    </source>
</evidence>
<evidence type="ECO:0000256" key="9">
    <source>
        <dbReference type="ARBA" id="ARBA00022777"/>
    </source>
</evidence>
<dbReference type="InterPro" id="IPR000870">
    <property type="entry name" value="Homoserine_kinase"/>
</dbReference>
<evidence type="ECO:0000259" key="14">
    <source>
        <dbReference type="Pfam" id="PF00288"/>
    </source>
</evidence>
<evidence type="ECO:0000256" key="11">
    <source>
        <dbReference type="ARBA" id="ARBA00049375"/>
    </source>
</evidence>
<dbReference type="HAMAP" id="MF_00384">
    <property type="entry name" value="Homoser_kinase"/>
    <property type="match status" value="1"/>
</dbReference>
<dbReference type="GO" id="GO:0009088">
    <property type="term" value="P:threonine biosynthetic process"/>
    <property type="evidence" value="ECO:0007669"/>
    <property type="project" value="UniProtKB-UniRule"/>
</dbReference>
<dbReference type="SUPFAM" id="SSF55060">
    <property type="entry name" value="GHMP Kinase, C-terminal domain"/>
    <property type="match status" value="1"/>
</dbReference>
<comment type="catalytic activity">
    <reaction evidence="11 13">
        <text>L-homoserine + ATP = O-phospho-L-homoserine + ADP + H(+)</text>
        <dbReference type="Rhea" id="RHEA:13985"/>
        <dbReference type="ChEBI" id="CHEBI:15378"/>
        <dbReference type="ChEBI" id="CHEBI:30616"/>
        <dbReference type="ChEBI" id="CHEBI:57476"/>
        <dbReference type="ChEBI" id="CHEBI:57590"/>
        <dbReference type="ChEBI" id="CHEBI:456216"/>
        <dbReference type="EC" id="2.7.1.39"/>
    </reaction>
</comment>
<evidence type="ECO:0000256" key="4">
    <source>
        <dbReference type="ARBA" id="ARBA00017858"/>
    </source>
</evidence>
<keyword evidence="10 13" id="KW-0067">ATP-binding</keyword>
<keyword evidence="6 13" id="KW-0808">Transferase</keyword>
<accession>A0A4Y8LIT6</accession>
<comment type="subcellular location">
    <subcellularLocation>
        <location evidence="13">Cytoplasm</location>
    </subcellularLocation>
</comment>
<evidence type="ECO:0000256" key="6">
    <source>
        <dbReference type="ARBA" id="ARBA00022679"/>
    </source>
</evidence>
<evidence type="ECO:0000313" key="16">
    <source>
        <dbReference type="EMBL" id="TFE02944.1"/>
    </source>
</evidence>
<comment type="pathway">
    <text evidence="1 13">Amino-acid biosynthesis; L-threonine biosynthesis; L-threonine from L-aspartate: step 4/5.</text>
</comment>
<evidence type="ECO:0000256" key="12">
    <source>
        <dbReference type="ARBA" id="ARBA00049954"/>
    </source>
</evidence>
<dbReference type="InterPro" id="IPR020568">
    <property type="entry name" value="Ribosomal_Su5_D2-typ_SF"/>
</dbReference>
<dbReference type="GO" id="GO:0005737">
    <property type="term" value="C:cytoplasm"/>
    <property type="evidence" value="ECO:0007669"/>
    <property type="project" value="UniProtKB-SubCell"/>
</dbReference>
<evidence type="ECO:0000256" key="2">
    <source>
        <dbReference type="ARBA" id="ARBA00007370"/>
    </source>
</evidence>
<dbReference type="SUPFAM" id="SSF54211">
    <property type="entry name" value="Ribosomal protein S5 domain 2-like"/>
    <property type="match status" value="1"/>
</dbReference>
<comment type="caution">
    <text evidence="16">The sequence shown here is derived from an EMBL/GenBank/DDBJ whole genome shotgun (WGS) entry which is preliminary data.</text>
</comment>
<dbReference type="PANTHER" id="PTHR20861:SF1">
    <property type="entry name" value="HOMOSERINE KINASE"/>
    <property type="match status" value="1"/>
</dbReference>
<keyword evidence="7 13" id="KW-0791">Threonine biosynthesis</keyword>
<keyword evidence="5 13" id="KW-0028">Amino-acid biosynthesis</keyword>
<evidence type="ECO:0000259" key="15">
    <source>
        <dbReference type="Pfam" id="PF08544"/>
    </source>
</evidence>
<organism evidence="16 17">
    <name type="scientific">Jeotgalibacillus salarius</name>
    <dbReference type="NCBI Taxonomy" id="546023"/>
    <lineage>
        <taxon>Bacteria</taxon>
        <taxon>Bacillati</taxon>
        <taxon>Bacillota</taxon>
        <taxon>Bacilli</taxon>
        <taxon>Bacillales</taxon>
        <taxon>Caryophanaceae</taxon>
        <taxon>Jeotgalibacillus</taxon>
    </lineage>
</organism>
<protein>
    <recommendedName>
        <fullName evidence="4 13">Homoserine kinase</fullName>
        <shortName evidence="13">HK</shortName>
        <shortName evidence="13">HSK</shortName>
        <ecNumber evidence="3 13">2.7.1.39</ecNumber>
    </recommendedName>
</protein>
<feature type="domain" description="GHMP kinase C-terminal" evidence="15">
    <location>
        <begin position="214"/>
        <end position="290"/>
    </location>
</feature>
<comment type="similarity">
    <text evidence="2 13">Belongs to the GHMP kinase family. Homoserine kinase subfamily.</text>
</comment>
<dbReference type="InterPro" id="IPR036554">
    <property type="entry name" value="GHMP_kinase_C_sf"/>
</dbReference>
<sequence length="317" mass="34165">MKKRIERRGYSVTFSPFSVRTPASTANLGPGFDSIGLALPIFQTIDVEPGSSWSVSYDQQEFQHLPPDGSNLILKTIHKVARDAGMECPTAELYVRSDIPLSRGLGSSAAAIAAGVSIADRLMNLNLSIDEQIKAASEIEGHPDNVSASIAGGLTVSRYADHELTSISLPVEGFSVVIMAPENELETEKSRGVIPDTLKHHEAVLSSAAANVMVASLLVKDFRKAGQVMMKDGFHEPYRLNFFPQFEEIKEKSGDLGAFAVTISGAGPCIAVFAEDSASSCVSEQLTAMYPEFKVMQLKPVNQGTILNEYPSNRLSV</sequence>
<dbReference type="InterPro" id="IPR006203">
    <property type="entry name" value="GHMP_knse_ATP-bd_CS"/>
</dbReference>
<dbReference type="InterPro" id="IPR013750">
    <property type="entry name" value="GHMP_kinase_C_dom"/>
</dbReference>
<dbReference type="GO" id="GO:0005524">
    <property type="term" value="F:ATP binding"/>
    <property type="evidence" value="ECO:0007669"/>
    <property type="project" value="UniProtKB-UniRule"/>
</dbReference>
<gene>
    <name evidence="13" type="primary">thrB</name>
    <name evidence="16" type="ORF">E2626_03810</name>
</gene>
<dbReference type="OrthoDB" id="9769912at2"/>
<keyword evidence="8 13" id="KW-0547">Nucleotide-binding</keyword>
<proteinExistence type="inferred from homology"/>